<evidence type="ECO:0000313" key="2">
    <source>
        <dbReference type="EMBL" id="KAA0687458.1"/>
    </source>
</evidence>
<organism evidence="2 3">
    <name type="scientific">Enterococcus faecium</name>
    <name type="common">Streptococcus faecium</name>
    <dbReference type="NCBI Taxonomy" id="1352"/>
    <lineage>
        <taxon>Bacteria</taxon>
        <taxon>Bacillati</taxon>
        <taxon>Bacillota</taxon>
        <taxon>Bacilli</taxon>
        <taxon>Lactobacillales</taxon>
        <taxon>Enterococcaceae</taxon>
        <taxon>Enterococcus</taxon>
    </lineage>
</organism>
<dbReference type="RefSeq" id="WP_149558406.1">
    <property type="nucleotide sequence ID" value="NZ_JADBBV010000016.1"/>
</dbReference>
<feature type="transmembrane region" description="Helical" evidence="1">
    <location>
        <begin position="7"/>
        <end position="28"/>
    </location>
</feature>
<dbReference type="AlphaFoldDB" id="A0A7V7KRA1"/>
<accession>A0A7V7KRA1</accession>
<protein>
    <submittedName>
        <fullName evidence="2">DUF4064 domain-containing protein</fullName>
    </submittedName>
</protein>
<dbReference type="Proteomes" id="UP000448762">
    <property type="component" value="Unassembled WGS sequence"/>
</dbReference>
<keyword evidence="1" id="KW-0472">Membrane</keyword>
<keyword evidence="1" id="KW-1133">Transmembrane helix</keyword>
<keyword evidence="1" id="KW-0812">Transmembrane</keyword>
<proteinExistence type="predicted"/>
<gene>
    <name evidence="2" type="ORF">DTX73_13280</name>
</gene>
<name>A0A7V7KRA1_ENTFC</name>
<feature type="transmembrane region" description="Helical" evidence="1">
    <location>
        <begin position="62"/>
        <end position="82"/>
    </location>
</feature>
<dbReference type="EMBL" id="QOVC01000012">
    <property type="protein sequence ID" value="KAA0687458.1"/>
    <property type="molecule type" value="Genomic_DNA"/>
</dbReference>
<evidence type="ECO:0000256" key="1">
    <source>
        <dbReference type="SAM" id="Phobius"/>
    </source>
</evidence>
<sequence>MKRKWELLLGMIGGSLSLIFFGGLAVTLSNMSASEFKKSYQSLAVDHPTLSLENTFELLQDMTGLFAVVLFISLAFLAVALFLTAKGKYLTTATGLYFITGVIWLVGTQFIAFPFAFFYFAAGAFSLYRVRMRKEA</sequence>
<reference evidence="2 3" key="1">
    <citation type="submission" date="2018-07" db="EMBL/GenBank/DDBJ databases">
        <title>High quality draft genome sequencing of Enterococcus faecium exhibiting probiotic potential isolated from mucus of freshwater fish.</title>
        <authorList>
            <person name="El-Jeni R."/>
            <person name="Ghedira K."/>
            <person name="Abdelhak S."/>
            <person name="El-Bour M."/>
            <person name="Bouhaouala-Zahar B."/>
        </authorList>
    </citation>
    <scope>NUCLEOTIDE SEQUENCE [LARGE SCALE GENOMIC DNA]</scope>
    <source>
        <strain evidence="2 3">R.A73</strain>
    </source>
</reference>
<comment type="caution">
    <text evidence="2">The sequence shown here is derived from an EMBL/GenBank/DDBJ whole genome shotgun (WGS) entry which is preliminary data.</text>
</comment>
<evidence type="ECO:0000313" key="3">
    <source>
        <dbReference type="Proteomes" id="UP000448762"/>
    </source>
</evidence>